<organism evidence="2">
    <name type="scientific">uncultured Caudovirales phage</name>
    <dbReference type="NCBI Taxonomy" id="2100421"/>
    <lineage>
        <taxon>Viruses</taxon>
        <taxon>Duplodnaviria</taxon>
        <taxon>Heunggongvirae</taxon>
        <taxon>Uroviricota</taxon>
        <taxon>Caudoviricetes</taxon>
        <taxon>Peduoviridae</taxon>
        <taxon>Maltschvirus</taxon>
        <taxon>Maltschvirus maltsch</taxon>
    </lineage>
</organism>
<sequence length="41" mass="4264">MKLNDPGKLGSRSKRDPGGMGTKNKKDPGGVGRDLDIPRGG</sequence>
<name>A0A2H4JA04_9CAUD</name>
<dbReference type="EMBL" id="MF417886">
    <property type="protein sequence ID" value="ASN69138.1"/>
    <property type="molecule type" value="Genomic_DNA"/>
</dbReference>
<reference evidence="2" key="1">
    <citation type="submission" date="2017-06" db="EMBL/GenBank/DDBJ databases">
        <title>Novel phages from South African skin metaviromes.</title>
        <authorList>
            <person name="van Zyl L.J."/>
            <person name="Abrahams Y."/>
            <person name="Stander E.A."/>
            <person name="Kirby B.M."/>
            <person name="Clavaud C."/>
            <person name="Farcet C."/>
            <person name="Breton L."/>
            <person name="Trindade M.I."/>
        </authorList>
    </citation>
    <scope>NUCLEOTIDE SEQUENCE</scope>
</reference>
<evidence type="ECO:0000256" key="1">
    <source>
        <dbReference type="SAM" id="MobiDB-lite"/>
    </source>
</evidence>
<accession>A0A2H4JA04</accession>
<feature type="region of interest" description="Disordered" evidence="1">
    <location>
        <begin position="1"/>
        <end position="41"/>
    </location>
</feature>
<gene>
    <name evidence="2" type="ORF">7F23_25</name>
</gene>
<feature type="compositionally biased region" description="Basic and acidic residues" evidence="1">
    <location>
        <begin position="24"/>
        <end position="41"/>
    </location>
</feature>
<proteinExistence type="predicted"/>
<protein>
    <submittedName>
        <fullName evidence="2">Uncharacterized protein</fullName>
    </submittedName>
</protein>
<evidence type="ECO:0000313" key="2">
    <source>
        <dbReference type="EMBL" id="ASN69138.1"/>
    </source>
</evidence>